<dbReference type="Gene3D" id="1.10.10.10">
    <property type="entry name" value="Winged helix-like DNA-binding domain superfamily/Winged helix DNA-binding domain"/>
    <property type="match status" value="1"/>
</dbReference>
<dbReference type="InterPro" id="IPR012318">
    <property type="entry name" value="HTH_CRP"/>
</dbReference>
<proteinExistence type="predicted"/>
<dbReference type="InterPro" id="IPR036390">
    <property type="entry name" value="WH_DNA-bd_sf"/>
</dbReference>
<name>A0A7T3BT74_9BURK</name>
<dbReference type="EMBL" id="CP065725">
    <property type="protein sequence ID" value="QPT41408.1"/>
    <property type="molecule type" value="Genomic_DNA"/>
</dbReference>
<feature type="domain" description="HTH crp-type" evidence="1">
    <location>
        <begin position="22"/>
        <end position="91"/>
    </location>
</feature>
<dbReference type="PRINTS" id="PR00034">
    <property type="entry name" value="HTHCRP"/>
</dbReference>
<accession>A0A7T3BT74</accession>
<dbReference type="Proteomes" id="UP000594903">
    <property type="component" value="Chromosome"/>
</dbReference>
<protein>
    <submittedName>
        <fullName evidence="2">Winged helix-turn-helix domain-containing protein</fullName>
    </submittedName>
</protein>
<evidence type="ECO:0000313" key="2">
    <source>
        <dbReference type="EMBL" id="QPT41408.1"/>
    </source>
</evidence>
<dbReference type="PROSITE" id="PS51063">
    <property type="entry name" value="HTH_CRP_2"/>
    <property type="match status" value="1"/>
</dbReference>
<organism evidence="2 3">
    <name type="scientific">Oligella ureolytica</name>
    <dbReference type="NCBI Taxonomy" id="90244"/>
    <lineage>
        <taxon>Bacteria</taxon>
        <taxon>Pseudomonadati</taxon>
        <taxon>Pseudomonadota</taxon>
        <taxon>Betaproteobacteria</taxon>
        <taxon>Burkholderiales</taxon>
        <taxon>Alcaligenaceae</taxon>
        <taxon>Oligella</taxon>
    </lineage>
</organism>
<dbReference type="InterPro" id="IPR036388">
    <property type="entry name" value="WH-like_DNA-bd_sf"/>
</dbReference>
<dbReference type="SMART" id="SM00419">
    <property type="entry name" value="HTH_CRP"/>
    <property type="match status" value="1"/>
</dbReference>
<sequence>MLAELSRRLDLSEKQTATIATASINARLADYLVEQAELMNSDTYELPMSRRDLASYLGTTPETVSRRLGEFEEAAWIVQTGQRQIKILDLDVLLLVQ</sequence>
<reference evidence="2 3" key="1">
    <citation type="submission" date="2020-12" db="EMBL/GenBank/DDBJ databases">
        <title>FDA dAtabase for Regulatory Grade micrObial Sequences (FDA-ARGOS): Supporting development and validation of Infectious Disease Dx tests.</title>
        <authorList>
            <person name="Sproer C."/>
            <person name="Gronow S."/>
            <person name="Severitt S."/>
            <person name="Schroder I."/>
            <person name="Tallon L."/>
            <person name="Sadzewicz L."/>
            <person name="Zhao X."/>
            <person name="Boylan J."/>
            <person name="Ott S."/>
            <person name="Bowen H."/>
            <person name="Vavikolanu K."/>
            <person name="Mehta A."/>
            <person name="Aluvathingal J."/>
            <person name="Nadendla S."/>
            <person name="Lowell S."/>
            <person name="Myers T."/>
            <person name="Yan Y."/>
            <person name="Sichtig H."/>
        </authorList>
    </citation>
    <scope>NUCLEOTIDE SEQUENCE [LARGE SCALE GENOMIC DNA]</scope>
    <source>
        <strain evidence="2 3">FDAARGOS_872</strain>
    </source>
</reference>
<dbReference type="SUPFAM" id="SSF46785">
    <property type="entry name" value="Winged helix' DNA-binding domain"/>
    <property type="match status" value="1"/>
</dbReference>
<dbReference type="PROSITE" id="PS00042">
    <property type="entry name" value="HTH_CRP_1"/>
    <property type="match status" value="1"/>
</dbReference>
<dbReference type="Pfam" id="PF13545">
    <property type="entry name" value="HTH_Crp_2"/>
    <property type="match status" value="1"/>
</dbReference>
<evidence type="ECO:0000313" key="3">
    <source>
        <dbReference type="Proteomes" id="UP000594903"/>
    </source>
</evidence>
<evidence type="ECO:0000259" key="1">
    <source>
        <dbReference type="PROSITE" id="PS51063"/>
    </source>
</evidence>
<gene>
    <name evidence="2" type="ORF">I6G29_09210</name>
</gene>
<dbReference type="InterPro" id="IPR018335">
    <property type="entry name" value="Tscrpt_reg_HTH_Crp-type_CS"/>
</dbReference>
<keyword evidence="3" id="KW-1185">Reference proteome</keyword>